<protein>
    <submittedName>
        <fullName evidence="1">Uncharacterized protein</fullName>
    </submittedName>
</protein>
<organism evidence="1 2">
    <name type="scientific">Lentinula detonsa</name>
    <dbReference type="NCBI Taxonomy" id="2804962"/>
    <lineage>
        <taxon>Eukaryota</taxon>
        <taxon>Fungi</taxon>
        <taxon>Dikarya</taxon>
        <taxon>Basidiomycota</taxon>
        <taxon>Agaricomycotina</taxon>
        <taxon>Agaricomycetes</taxon>
        <taxon>Agaricomycetidae</taxon>
        <taxon>Agaricales</taxon>
        <taxon>Marasmiineae</taxon>
        <taxon>Omphalotaceae</taxon>
        <taxon>Lentinula</taxon>
    </lineage>
</organism>
<dbReference type="EMBL" id="JANVFU010000002">
    <property type="protein sequence ID" value="KAJ3749330.1"/>
    <property type="molecule type" value="Genomic_DNA"/>
</dbReference>
<dbReference type="Proteomes" id="UP001142393">
    <property type="component" value="Unassembled WGS sequence"/>
</dbReference>
<keyword evidence="2" id="KW-1185">Reference proteome</keyword>
<evidence type="ECO:0000313" key="2">
    <source>
        <dbReference type="Proteomes" id="UP001142393"/>
    </source>
</evidence>
<comment type="caution">
    <text evidence="1">The sequence shown here is derived from an EMBL/GenBank/DDBJ whole genome shotgun (WGS) entry which is preliminary data.</text>
</comment>
<dbReference type="AlphaFoldDB" id="A0A9W8P9D7"/>
<name>A0A9W8P9D7_9AGAR</name>
<gene>
    <name evidence="1" type="ORF">DFH05DRAFT_1593490</name>
</gene>
<accession>A0A9W8P9D7</accession>
<evidence type="ECO:0000313" key="1">
    <source>
        <dbReference type="EMBL" id="KAJ3749330.1"/>
    </source>
</evidence>
<sequence>MMVYKYWNGHNFQHEDLKFSVGSKAAVWEVKNPLLSGSAGYPGGSSWGKYSEEDVRSNYGGYAPPPSFGNNKTASLVSGVSGAQLYNRKSYGAGGRGYPPAG</sequence>
<reference evidence="1 2" key="1">
    <citation type="journal article" date="2023" name="Proc. Natl. Acad. Sci. U.S.A.">
        <title>A global phylogenomic analysis of the shiitake genus Lentinula.</title>
        <authorList>
            <person name="Sierra-Patev S."/>
            <person name="Min B."/>
            <person name="Naranjo-Ortiz M."/>
            <person name="Looney B."/>
            <person name="Konkel Z."/>
            <person name="Slot J.C."/>
            <person name="Sakamoto Y."/>
            <person name="Steenwyk J.L."/>
            <person name="Rokas A."/>
            <person name="Carro J."/>
            <person name="Camarero S."/>
            <person name="Ferreira P."/>
            <person name="Molpeceres G."/>
            <person name="Ruiz-Duenas F.J."/>
            <person name="Serrano A."/>
            <person name="Henrissat B."/>
            <person name="Drula E."/>
            <person name="Hughes K.W."/>
            <person name="Mata J.L."/>
            <person name="Ishikawa N.K."/>
            <person name="Vargas-Isla R."/>
            <person name="Ushijima S."/>
            <person name="Smith C.A."/>
            <person name="Donoghue J."/>
            <person name="Ahrendt S."/>
            <person name="Andreopoulos W."/>
            <person name="He G."/>
            <person name="LaButti K."/>
            <person name="Lipzen A."/>
            <person name="Ng V."/>
            <person name="Riley R."/>
            <person name="Sandor L."/>
            <person name="Barry K."/>
            <person name="Martinez A.T."/>
            <person name="Xiao Y."/>
            <person name="Gibbons J.G."/>
            <person name="Terashima K."/>
            <person name="Grigoriev I.V."/>
            <person name="Hibbett D."/>
        </authorList>
    </citation>
    <scope>NUCLEOTIDE SEQUENCE [LARGE SCALE GENOMIC DNA]</scope>
    <source>
        <strain evidence="1 2">TFB7810</strain>
    </source>
</reference>
<proteinExistence type="predicted"/>